<dbReference type="Pfam" id="PF14129">
    <property type="entry name" value="DUF4296"/>
    <property type="match status" value="1"/>
</dbReference>
<proteinExistence type="predicted"/>
<accession>A0AA41DAB4</accession>
<protein>
    <submittedName>
        <fullName evidence="3">DUF4296 domain-containing protein</fullName>
    </submittedName>
</protein>
<organism evidence="3 4">
    <name type="scientific">Caecibacteroides pullorum</name>
    <dbReference type="NCBI Taxonomy" id="2725562"/>
    <lineage>
        <taxon>Bacteria</taxon>
        <taxon>Pseudomonadati</taxon>
        <taxon>Bacteroidota</taxon>
        <taxon>Bacteroidia</taxon>
        <taxon>Bacteroidales</taxon>
        <taxon>Bacteroidaceae</taxon>
        <taxon>Caecibacteroides</taxon>
    </lineage>
</organism>
<reference evidence="3 4" key="1">
    <citation type="journal article" date="2021" name="Sci. Rep.">
        <title>The distribution of antibiotic resistance genes in chicken gut microbiota commensals.</title>
        <authorList>
            <person name="Juricova H."/>
            <person name="Matiasovicova J."/>
            <person name="Kubasova T."/>
            <person name="Cejkova D."/>
            <person name="Rychlik I."/>
        </authorList>
    </citation>
    <scope>NUCLEOTIDE SEQUENCE [LARGE SCALE GENOMIC DNA]</scope>
    <source>
        <strain evidence="3 4">An421</strain>
    </source>
</reference>
<dbReference type="EMBL" id="JACJMO010000003">
    <property type="protein sequence ID" value="MBM6856725.1"/>
    <property type="molecule type" value="Genomic_DNA"/>
</dbReference>
<feature type="domain" description="DUF4296" evidence="2">
    <location>
        <begin position="28"/>
        <end position="109"/>
    </location>
</feature>
<name>A0AA41DAB4_9BACT</name>
<evidence type="ECO:0000259" key="2">
    <source>
        <dbReference type="Pfam" id="PF14129"/>
    </source>
</evidence>
<dbReference type="PROSITE" id="PS51257">
    <property type="entry name" value="PROKAR_LIPOPROTEIN"/>
    <property type="match status" value="1"/>
</dbReference>
<dbReference type="AlphaFoldDB" id="A0AA41DAB4"/>
<feature type="compositionally biased region" description="Polar residues" evidence="1">
    <location>
        <begin position="305"/>
        <end position="314"/>
    </location>
</feature>
<keyword evidence="4" id="KW-1185">Reference proteome</keyword>
<dbReference type="Proteomes" id="UP000698924">
    <property type="component" value="Unassembled WGS sequence"/>
</dbReference>
<gene>
    <name evidence="3" type="ORF">H6D15_03790</name>
</gene>
<evidence type="ECO:0000256" key="1">
    <source>
        <dbReference type="SAM" id="MobiDB-lite"/>
    </source>
</evidence>
<comment type="caution">
    <text evidence="3">The sequence shown here is derived from an EMBL/GenBank/DDBJ whole genome shotgun (WGS) entry which is preliminary data.</text>
</comment>
<evidence type="ECO:0000313" key="3">
    <source>
        <dbReference type="EMBL" id="MBM6856725.1"/>
    </source>
</evidence>
<sequence>MKRSNQIQRYGLFVFLVWTLFACQVKRPETVLSDKQMEDVLYDYHIAKALGEALSYNENYKRVLYVESVYKKYGITEAQFDSSMVWYARNPEVLSKIYENINARLKAEKATVEDLLALREGKPQTSAPGDSVDVWFGQELYRLSGMPLNNKVTFSLPADSNFFGRDTLRWNIRFLYPDKEFDSISAPIMAMSLHYKNDSVISAFRKIFTTGDYSISLQSDTMGELKEVNGFVYYSSSEKKSLLLDKISLMRYHSADSVAVAVTDTLKAAEKDTLNVKKEPENIDKDSLESDKKELNTIPRMRPKPSSTLVQPQKQEARPRLQKRRVN</sequence>
<evidence type="ECO:0000313" key="4">
    <source>
        <dbReference type="Proteomes" id="UP000698924"/>
    </source>
</evidence>
<dbReference type="InterPro" id="IPR025381">
    <property type="entry name" value="DUF4296"/>
</dbReference>
<dbReference type="RefSeq" id="WP_204971163.1">
    <property type="nucleotide sequence ID" value="NZ_JAAZTS010000003.1"/>
</dbReference>
<feature type="compositionally biased region" description="Basic and acidic residues" evidence="1">
    <location>
        <begin position="277"/>
        <end position="295"/>
    </location>
</feature>
<feature type="region of interest" description="Disordered" evidence="1">
    <location>
        <begin position="277"/>
        <end position="327"/>
    </location>
</feature>